<evidence type="ECO:0000256" key="4">
    <source>
        <dbReference type="ARBA" id="ARBA00022679"/>
    </source>
</evidence>
<dbReference type="Pfam" id="PF08447">
    <property type="entry name" value="PAS_3"/>
    <property type="match status" value="1"/>
</dbReference>
<keyword evidence="3" id="KW-0597">Phosphoprotein</keyword>
<name>A0ABX2FWP8_9BACT</name>
<evidence type="ECO:0000313" key="9">
    <source>
        <dbReference type="Proteomes" id="UP000779507"/>
    </source>
</evidence>
<sequence>MTALMPTATDLAADYQYLFHHLPDSYLLLAPDGTVRDNSDLHLAASMAPRAAIVGRDIFDAYPSAPESQRTLRESHERVRQTLRPDAMPLLRYDLDRPAAQGGGTEERYWQVTHFPVLAPDGTLLHILQRATDVTDATRATARAAETQRALAEATDRARFILESMPLLVWTATPEGVTDSFNARWLDYTGRALADTVGSGWAQDLHPDDLPRTVALWQQALAAGTTYQAEYRVRRHDGAYRWFQAVGAPRRGPDGRVQMWVGANADIHQQKLLVAELLETNETQAALADQAYATAEQVRQQRETLHQVFMDAPVAISVVRGADYRYEFANRVFLAGAGNPDLLGRTVAEVFPEFLAQSFLATLAGVYRTGQPFSARAVPVHLDATATQPAADGYVDYTYQPFFEDGRVAGVTSFSYDVTELVRARQALEALNNGAAGGTAV</sequence>
<evidence type="ECO:0000259" key="6">
    <source>
        <dbReference type="PROSITE" id="PS50112"/>
    </source>
</evidence>
<reference evidence="8 9" key="1">
    <citation type="submission" date="2020-05" db="EMBL/GenBank/DDBJ databases">
        <title>Genomic Encyclopedia of Type Strains, Phase IV (KMG-V): Genome sequencing to study the core and pangenomes of soil and plant-associated prokaryotes.</title>
        <authorList>
            <person name="Whitman W."/>
        </authorList>
    </citation>
    <scope>NUCLEOTIDE SEQUENCE [LARGE SCALE GENOMIC DNA]</scope>
    <source>
        <strain evidence="8 9">9A</strain>
    </source>
</reference>
<evidence type="ECO:0000313" key="8">
    <source>
        <dbReference type="EMBL" id="NRT21412.1"/>
    </source>
</evidence>
<dbReference type="SUPFAM" id="SSF55785">
    <property type="entry name" value="PYP-like sensor domain (PAS domain)"/>
    <property type="match status" value="3"/>
</dbReference>
<dbReference type="SMART" id="SM00091">
    <property type="entry name" value="PAS"/>
    <property type="match status" value="3"/>
</dbReference>
<dbReference type="PANTHER" id="PTHR43304">
    <property type="entry name" value="PHYTOCHROME-LIKE PROTEIN CPH1"/>
    <property type="match status" value="1"/>
</dbReference>
<dbReference type="InterPro" id="IPR052162">
    <property type="entry name" value="Sensor_kinase/Photoreceptor"/>
</dbReference>
<feature type="domain" description="PAS" evidence="6">
    <location>
        <begin position="154"/>
        <end position="224"/>
    </location>
</feature>
<feature type="domain" description="PAC" evidence="7">
    <location>
        <begin position="227"/>
        <end position="279"/>
    </location>
</feature>
<evidence type="ECO:0000256" key="1">
    <source>
        <dbReference type="ARBA" id="ARBA00000085"/>
    </source>
</evidence>
<dbReference type="SMART" id="SM00086">
    <property type="entry name" value="PAC"/>
    <property type="match status" value="1"/>
</dbReference>
<dbReference type="PANTHER" id="PTHR43304:SF1">
    <property type="entry name" value="PAC DOMAIN-CONTAINING PROTEIN"/>
    <property type="match status" value="1"/>
</dbReference>
<dbReference type="InterPro" id="IPR000700">
    <property type="entry name" value="PAS-assoc_C"/>
</dbReference>
<dbReference type="InterPro" id="IPR013655">
    <property type="entry name" value="PAS_fold_3"/>
</dbReference>
<keyword evidence="4" id="KW-0808">Transferase</keyword>
<accession>A0ABX2FWP8</accession>
<dbReference type="RefSeq" id="WP_173812156.1">
    <property type="nucleotide sequence ID" value="NZ_JABSNP010000033.1"/>
</dbReference>
<dbReference type="Pfam" id="PF08448">
    <property type="entry name" value="PAS_4"/>
    <property type="match status" value="2"/>
</dbReference>
<comment type="caution">
    <text evidence="8">The sequence shown here is derived from an EMBL/GenBank/DDBJ whole genome shotgun (WGS) entry which is preliminary data.</text>
</comment>
<dbReference type="NCBIfam" id="TIGR00229">
    <property type="entry name" value="sensory_box"/>
    <property type="match status" value="1"/>
</dbReference>
<keyword evidence="5" id="KW-0418">Kinase</keyword>
<dbReference type="InterPro" id="IPR001610">
    <property type="entry name" value="PAC"/>
</dbReference>
<dbReference type="Proteomes" id="UP000779507">
    <property type="component" value="Unassembled WGS sequence"/>
</dbReference>
<dbReference type="EMBL" id="JABSNP010000033">
    <property type="protein sequence ID" value="NRT21412.1"/>
    <property type="molecule type" value="Genomic_DNA"/>
</dbReference>
<dbReference type="InterPro" id="IPR035965">
    <property type="entry name" value="PAS-like_dom_sf"/>
</dbReference>
<evidence type="ECO:0000259" key="7">
    <source>
        <dbReference type="PROSITE" id="PS50113"/>
    </source>
</evidence>
<protein>
    <recommendedName>
        <fullName evidence="2">histidine kinase</fullName>
        <ecNumber evidence="2">2.7.13.3</ecNumber>
    </recommendedName>
</protein>
<dbReference type="EC" id="2.7.13.3" evidence="2"/>
<keyword evidence="9" id="KW-1185">Reference proteome</keyword>
<evidence type="ECO:0000256" key="3">
    <source>
        <dbReference type="ARBA" id="ARBA00022553"/>
    </source>
</evidence>
<evidence type="ECO:0000256" key="2">
    <source>
        <dbReference type="ARBA" id="ARBA00012438"/>
    </source>
</evidence>
<dbReference type="Gene3D" id="3.30.450.20">
    <property type="entry name" value="PAS domain"/>
    <property type="match status" value="3"/>
</dbReference>
<dbReference type="PROSITE" id="PS50113">
    <property type="entry name" value="PAC"/>
    <property type="match status" value="1"/>
</dbReference>
<evidence type="ECO:0000256" key="5">
    <source>
        <dbReference type="ARBA" id="ARBA00022777"/>
    </source>
</evidence>
<dbReference type="PROSITE" id="PS50112">
    <property type="entry name" value="PAS"/>
    <property type="match status" value="1"/>
</dbReference>
<organism evidence="8 9">
    <name type="scientific">Hymenobacter caeli</name>
    <dbReference type="NCBI Taxonomy" id="2735894"/>
    <lineage>
        <taxon>Bacteria</taxon>
        <taxon>Pseudomonadati</taxon>
        <taxon>Bacteroidota</taxon>
        <taxon>Cytophagia</taxon>
        <taxon>Cytophagales</taxon>
        <taxon>Hymenobacteraceae</taxon>
        <taxon>Hymenobacter</taxon>
    </lineage>
</organism>
<dbReference type="InterPro" id="IPR013656">
    <property type="entry name" value="PAS_4"/>
</dbReference>
<comment type="catalytic activity">
    <reaction evidence="1">
        <text>ATP + protein L-histidine = ADP + protein N-phospho-L-histidine.</text>
        <dbReference type="EC" id="2.7.13.3"/>
    </reaction>
</comment>
<dbReference type="CDD" id="cd00130">
    <property type="entry name" value="PAS"/>
    <property type="match status" value="1"/>
</dbReference>
<dbReference type="InterPro" id="IPR000014">
    <property type="entry name" value="PAS"/>
</dbReference>
<gene>
    <name evidence="8" type="ORF">HNP98_004259</name>
</gene>
<proteinExistence type="predicted"/>